<protein>
    <recommendedName>
        <fullName evidence="4">Phosphate ABC transporter substrate-binding protein</fullName>
    </recommendedName>
</protein>
<dbReference type="EMBL" id="FQWD01000001">
    <property type="protein sequence ID" value="SHF92251.1"/>
    <property type="molecule type" value="Genomic_DNA"/>
</dbReference>
<sequence>MAKYSIKNTVTGLVLCCAAMLSFSTNAAVAVVVNPGFADSLDQATVAQIYLGKDKTLTPYMQSGGTADEFIDKVLSRNASQYKAYWAKLAFTGGGRPPKELGSDAEVLKKVASSSDAIGFVDAGAVDGSVKVLFNL</sequence>
<dbReference type="AlphaFoldDB" id="A0A1M5FM42"/>
<accession>A0A1M5FM42</accession>
<dbReference type="Proteomes" id="UP000184520">
    <property type="component" value="Unassembled WGS sequence"/>
</dbReference>
<evidence type="ECO:0000256" key="1">
    <source>
        <dbReference type="SAM" id="SignalP"/>
    </source>
</evidence>
<dbReference type="SUPFAM" id="SSF53850">
    <property type="entry name" value="Periplasmic binding protein-like II"/>
    <property type="match status" value="1"/>
</dbReference>
<evidence type="ECO:0000313" key="2">
    <source>
        <dbReference type="EMBL" id="SHF92251.1"/>
    </source>
</evidence>
<name>A0A1M5FM42_9ALTE</name>
<keyword evidence="3" id="KW-1185">Reference proteome</keyword>
<organism evidence="2 3">
    <name type="scientific">Marisediminitalea aggregata</name>
    <dbReference type="NCBI Taxonomy" id="634436"/>
    <lineage>
        <taxon>Bacteria</taxon>
        <taxon>Pseudomonadati</taxon>
        <taxon>Pseudomonadota</taxon>
        <taxon>Gammaproteobacteria</taxon>
        <taxon>Alteromonadales</taxon>
        <taxon>Alteromonadaceae</taxon>
        <taxon>Marisediminitalea</taxon>
    </lineage>
</organism>
<dbReference type="RefSeq" id="WP_245819106.1">
    <property type="nucleotide sequence ID" value="NZ_FQWD01000001.1"/>
</dbReference>
<keyword evidence="1" id="KW-0732">Signal</keyword>
<dbReference type="Gene3D" id="3.40.190.10">
    <property type="entry name" value="Periplasmic binding protein-like II"/>
    <property type="match status" value="1"/>
</dbReference>
<reference evidence="3" key="1">
    <citation type="submission" date="2016-11" db="EMBL/GenBank/DDBJ databases">
        <authorList>
            <person name="Varghese N."/>
            <person name="Submissions S."/>
        </authorList>
    </citation>
    <scope>NUCLEOTIDE SEQUENCE [LARGE SCALE GENOMIC DNA]</scope>
    <source>
        <strain evidence="3">CGMCC 1.8995</strain>
    </source>
</reference>
<feature type="signal peptide" evidence="1">
    <location>
        <begin position="1"/>
        <end position="27"/>
    </location>
</feature>
<evidence type="ECO:0000313" key="3">
    <source>
        <dbReference type="Proteomes" id="UP000184520"/>
    </source>
</evidence>
<evidence type="ECO:0008006" key="4">
    <source>
        <dbReference type="Google" id="ProtNLM"/>
    </source>
</evidence>
<feature type="chain" id="PRO_5012409283" description="Phosphate ABC transporter substrate-binding protein" evidence="1">
    <location>
        <begin position="28"/>
        <end position="136"/>
    </location>
</feature>
<gene>
    <name evidence="2" type="ORF">SAMN05216361_0892</name>
</gene>
<proteinExistence type="predicted"/>
<dbReference type="STRING" id="634436.SAMN05216361_0892"/>